<feature type="compositionally biased region" description="Basic and acidic residues" evidence="3">
    <location>
        <begin position="564"/>
        <end position="573"/>
    </location>
</feature>
<dbReference type="SUPFAM" id="SSF46785">
    <property type="entry name" value="Winged helix' DNA-binding domain"/>
    <property type="match status" value="1"/>
</dbReference>
<evidence type="ECO:0000313" key="5">
    <source>
        <dbReference type="EMBL" id="CDI51942.1"/>
    </source>
</evidence>
<feature type="compositionally biased region" description="Low complexity" evidence="3">
    <location>
        <begin position="193"/>
        <end position="208"/>
    </location>
</feature>
<accession>A0A077QZN7</accession>
<reference evidence="5" key="1">
    <citation type="journal article" date="2014" name="Genome Biol. Evol.">
        <title>Gene Loss Rather Than Gene Gain Is Associated with a Host Jump from Monocots to Dicots in the Smut Fungus Melanopsichium pennsylvanicum.</title>
        <authorList>
            <person name="Sharma R."/>
            <person name="Mishra B."/>
            <person name="Runge F."/>
            <person name="Thines M."/>
        </authorList>
    </citation>
    <scope>NUCLEOTIDE SEQUENCE</scope>
    <source>
        <strain evidence="5">4</strain>
    </source>
</reference>
<dbReference type="PANTHER" id="PTHR22792:SF62">
    <property type="entry name" value="LA-RELATED PROTEIN 7"/>
    <property type="match status" value="1"/>
</dbReference>
<feature type="compositionally biased region" description="Polar residues" evidence="3">
    <location>
        <begin position="1"/>
        <end position="14"/>
    </location>
</feature>
<feature type="compositionally biased region" description="Basic and acidic residues" evidence="3">
    <location>
        <begin position="1062"/>
        <end position="1078"/>
    </location>
</feature>
<feature type="compositionally biased region" description="Basic and acidic residues" evidence="3">
    <location>
        <begin position="83"/>
        <end position="94"/>
    </location>
</feature>
<evidence type="ECO:0000256" key="1">
    <source>
        <dbReference type="ARBA" id="ARBA00022884"/>
    </source>
</evidence>
<evidence type="ECO:0000259" key="4">
    <source>
        <dbReference type="PROSITE" id="PS50961"/>
    </source>
</evidence>
<feature type="compositionally biased region" description="Polar residues" evidence="3">
    <location>
        <begin position="821"/>
        <end position="843"/>
    </location>
</feature>
<dbReference type="GO" id="GO:0003723">
    <property type="term" value="F:RNA binding"/>
    <property type="evidence" value="ECO:0007669"/>
    <property type="project" value="UniProtKB-UniRule"/>
</dbReference>
<feature type="domain" description="HTH La-type RNA-binding" evidence="4">
    <location>
        <begin position="928"/>
        <end position="1018"/>
    </location>
</feature>
<organism evidence="5">
    <name type="scientific">Melanopsichium pennsylvanicum 4</name>
    <dbReference type="NCBI Taxonomy" id="1398559"/>
    <lineage>
        <taxon>Eukaryota</taxon>
        <taxon>Fungi</taxon>
        <taxon>Dikarya</taxon>
        <taxon>Basidiomycota</taxon>
        <taxon>Ustilaginomycotina</taxon>
        <taxon>Ustilaginomycetes</taxon>
        <taxon>Ustilaginales</taxon>
        <taxon>Ustilaginaceae</taxon>
        <taxon>Melanopsichium</taxon>
    </lineage>
</organism>
<dbReference type="CDD" id="cd07323">
    <property type="entry name" value="LAM"/>
    <property type="match status" value="1"/>
</dbReference>
<dbReference type="Pfam" id="PF05383">
    <property type="entry name" value="La"/>
    <property type="match status" value="1"/>
</dbReference>
<feature type="compositionally biased region" description="Polar residues" evidence="3">
    <location>
        <begin position="632"/>
        <end position="647"/>
    </location>
</feature>
<dbReference type="Gene3D" id="1.10.10.10">
    <property type="entry name" value="Winged helix-like DNA-binding domain superfamily/Winged helix DNA-binding domain"/>
    <property type="match status" value="1"/>
</dbReference>
<keyword evidence="1 2" id="KW-0694">RNA-binding</keyword>
<dbReference type="InterPro" id="IPR036390">
    <property type="entry name" value="WH_DNA-bd_sf"/>
</dbReference>
<dbReference type="AlphaFoldDB" id="A0A077QZN7"/>
<dbReference type="SMART" id="SM00715">
    <property type="entry name" value="LA"/>
    <property type="match status" value="1"/>
</dbReference>
<dbReference type="InterPro" id="IPR006630">
    <property type="entry name" value="La_HTH"/>
</dbReference>
<feature type="compositionally biased region" description="Polar residues" evidence="3">
    <location>
        <begin position="493"/>
        <end position="522"/>
    </location>
</feature>
<sequence length="1100" mass="114351">MSAWSSSTGKTQLSYADRLRQANKTSASPRQDPSSSRSALQERHNSNLNMTDSQPLRRLSSASSASAATASGSAPSSQSNAADTKEGAASREVSHSPQKNTVPPVNIWEARRKQIAEREAEKEKGHQASLAQQRKASSESTGLANAGSHIDAAGKQTKQHVSAAANGSRKSTQSNAPSSLNPNQPSQKPSKPANPASDLSSSPAPSLSQRNTPAASANKPNVSAFGPRMSNVASTHTSEKADNRSADQTRSEDKAAQQLPGEQLPRSPTASKIQPVTKPQKLTAANSAKLATANAAAKTSQQSDSASLPAQSAVAQLPPSTALSVSTAPTPIALHEDIPASPATVASAIEEVLKNGSTNGAQTEDDDAWLARIHLLNGGQNMPKFGGFANGAAGLSDEAETQAAKNAERAVAAAWGAGKSVWHQSQHQSQQRTSADVSKDVSVSKDDAGVVAKKTAAPADKHVDKLPQKKDDSTSSAPAPAPINGSATRDDVASTSMAPKAQTPTQGEKSSKADSNATPTKTVKNEKPRSAANTSKPSKSSAKSLTPTVPPFEDPNNWPSPLDAGKKTAEKPKPPSNHLPEVNTDNSPQQPKIAKSFIETLDELQLRLAPTATGSAAKKGKKEWVSILPEITHTSANGAQSSKQSRPSVDGKTQGKGHNKQQQPSQQARKDNHARNAGQPQTAQSGKKDGAGKWKVKRKDSVGDMATNPKAPKSENRSQPSSQGEKDPAGSKSVAGASLTPMESKSQDQKAVSKQKKPESSAAAMSTAATPEPSTSESTSDPSFRADSNVKHQSRAPRTNLRPNGISTPSSQPNGVHRSKSGISTPGTNRSSPRGSVTASPQVHHSLPLRSFPNTSDGAFLAAQPVPLYFTGGPSGAATPMQPPLVNTPSIVATAASGWLPYNPYTNSTASRSPASSQISPYIFDATQPLPQGVLGRLLGQIEFYFSQHNLQGDFFLRSKMDSQGWVDVGVVAGFKKVVGITGGVVGMVMDALMYSGVLDVDEGRMRVRKRFGWDMYTLAPSSSASASVSAPNGVGNPVGASGGGGGLADGKRSAEDEDASGDVHKEEKRADRITGGRDDEEPALGVVAASGFGGTLEAQ</sequence>
<name>A0A077QZN7_9BASI</name>
<feature type="region of interest" description="Disordered" evidence="3">
    <location>
        <begin position="632"/>
        <end position="851"/>
    </location>
</feature>
<feature type="compositionally biased region" description="Low complexity" evidence="3">
    <location>
        <begin position="1024"/>
        <end position="1040"/>
    </location>
</feature>
<feature type="compositionally biased region" description="Polar residues" evidence="3">
    <location>
        <begin position="209"/>
        <end position="221"/>
    </location>
</feature>
<feature type="compositionally biased region" description="Low complexity" evidence="3">
    <location>
        <begin position="760"/>
        <end position="783"/>
    </location>
</feature>
<proteinExistence type="predicted"/>
<evidence type="ECO:0000256" key="3">
    <source>
        <dbReference type="SAM" id="MobiDB-lite"/>
    </source>
</evidence>
<feature type="compositionally biased region" description="Basic and acidic residues" evidence="3">
    <location>
        <begin position="437"/>
        <end position="448"/>
    </location>
</feature>
<evidence type="ECO:0000256" key="2">
    <source>
        <dbReference type="PROSITE-ProRule" id="PRU00332"/>
    </source>
</evidence>
<feature type="region of interest" description="Disordered" evidence="3">
    <location>
        <begin position="421"/>
        <end position="596"/>
    </location>
</feature>
<dbReference type="PROSITE" id="PS50961">
    <property type="entry name" value="HTH_LA"/>
    <property type="match status" value="1"/>
</dbReference>
<feature type="compositionally biased region" description="Basic and acidic residues" evidence="3">
    <location>
        <begin position="109"/>
        <end position="126"/>
    </location>
</feature>
<feature type="region of interest" description="Disordered" evidence="3">
    <location>
        <begin position="1"/>
        <end position="287"/>
    </location>
</feature>
<dbReference type="PANTHER" id="PTHR22792">
    <property type="entry name" value="LUPUS LA PROTEIN-RELATED"/>
    <property type="match status" value="1"/>
</dbReference>
<feature type="compositionally biased region" description="Polar residues" evidence="3">
    <location>
        <begin position="741"/>
        <end position="752"/>
    </location>
</feature>
<feature type="compositionally biased region" description="Low complexity" evidence="3">
    <location>
        <begin position="60"/>
        <end position="82"/>
    </location>
</feature>
<feature type="compositionally biased region" description="Polar residues" evidence="3">
    <location>
        <begin position="168"/>
        <end position="189"/>
    </location>
</feature>
<feature type="compositionally biased region" description="Polar residues" evidence="3">
    <location>
        <begin position="22"/>
        <end position="39"/>
    </location>
</feature>
<feature type="compositionally biased region" description="Polar residues" evidence="3">
    <location>
        <begin position="531"/>
        <end position="547"/>
    </location>
</feature>
<feature type="compositionally biased region" description="Polar residues" evidence="3">
    <location>
        <begin position="801"/>
        <end position="814"/>
    </location>
</feature>
<dbReference type="EMBL" id="HG529522">
    <property type="protein sequence ID" value="CDI51942.1"/>
    <property type="molecule type" value="Genomic_DNA"/>
</dbReference>
<feature type="compositionally biased region" description="Basic and acidic residues" evidence="3">
    <location>
        <begin position="237"/>
        <end position="255"/>
    </location>
</feature>
<feature type="compositionally biased region" description="Polar residues" evidence="3">
    <location>
        <begin position="129"/>
        <end position="143"/>
    </location>
</feature>
<feature type="region of interest" description="Disordered" evidence="3">
    <location>
        <begin position="1024"/>
        <end position="1100"/>
    </location>
</feature>
<feature type="compositionally biased region" description="Low complexity" evidence="3">
    <location>
        <begin position="421"/>
        <end position="436"/>
    </location>
</feature>
<protein>
    <recommendedName>
        <fullName evidence="4">HTH La-type RNA-binding domain-containing protein</fullName>
    </recommendedName>
</protein>
<dbReference type="InterPro" id="IPR045180">
    <property type="entry name" value="La_dom_prot"/>
</dbReference>
<dbReference type="InterPro" id="IPR036388">
    <property type="entry name" value="WH-like_DNA-bd_sf"/>
</dbReference>
<feature type="compositionally biased region" description="Basic and acidic residues" evidence="3">
    <location>
        <begin position="459"/>
        <end position="473"/>
    </location>
</feature>